<sequence length="59" mass="6701">MVHMSALRQEVHEFICCTPSLTLYLTTDPKSTEPTAMKTMNYAPYKLFSRALFTAIGSR</sequence>
<dbReference type="InParanoid" id="G3H9A4"/>
<proteinExistence type="predicted"/>
<organism evidence="1 2">
    <name type="scientific">Cricetulus griseus</name>
    <name type="common">Chinese hamster</name>
    <name type="synonym">Cricetulus barabensis griseus</name>
    <dbReference type="NCBI Taxonomy" id="10029"/>
    <lineage>
        <taxon>Eukaryota</taxon>
        <taxon>Metazoa</taxon>
        <taxon>Chordata</taxon>
        <taxon>Craniata</taxon>
        <taxon>Vertebrata</taxon>
        <taxon>Euteleostomi</taxon>
        <taxon>Mammalia</taxon>
        <taxon>Eutheria</taxon>
        <taxon>Euarchontoglires</taxon>
        <taxon>Glires</taxon>
        <taxon>Rodentia</taxon>
        <taxon>Myomorpha</taxon>
        <taxon>Muroidea</taxon>
        <taxon>Cricetidae</taxon>
        <taxon>Cricetinae</taxon>
        <taxon>Cricetulus</taxon>
    </lineage>
</organism>
<evidence type="ECO:0000313" key="1">
    <source>
        <dbReference type="EMBL" id="EGV92208.1"/>
    </source>
</evidence>
<gene>
    <name evidence="1" type="ORF">I79_006970</name>
</gene>
<dbReference type="AlphaFoldDB" id="G3H9A4"/>
<evidence type="ECO:0000313" key="2">
    <source>
        <dbReference type="Proteomes" id="UP000001075"/>
    </source>
</evidence>
<name>G3H9A4_CRIGR</name>
<accession>G3H9A4</accession>
<protein>
    <submittedName>
        <fullName evidence="1">Uncharacterized protein</fullName>
    </submittedName>
</protein>
<reference evidence="2" key="1">
    <citation type="journal article" date="2011" name="Nat. Biotechnol.">
        <title>The genomic sequence of the Chinese hamster ovary (CHO)-K1 cell line.</title>
        <authorList>
            <person name="Xu X."/>
            <person name="Nagarajan H."/>
            <person name="Lewis N.E."/>
            <person name="Pan S."/>
            <person name="Cai Z."/>
            <person name="Liu X."/>
            <person name="Chen W."/>
            <person name="Xie M."/>
            <person name="Wang W."/>
            <person name="Hammond S."/>
            <person name="Andersen M.R."/>
            <person name="Neff N."/>
            <person name="Passarelli B."/>
            <person name="Koh W."/>
            <person name="Fan H.C."/>
            <person name="Wang J."/>
            <person name="Gui Y."/>
            <person name="Lee K.H."/>
            <person name="Betenbaugh M.J."/>
            <person name="Quake S.R."/>
            <person name="Famili I."/>
            <person name="Palsson B.O."/>
            <person name="Wang J."/>
        </authorList>
    </citation>
    <scope>NUCLEOTIDE SEQUENCE [LARGE SCALE GENOMIC DNA]</scope>
    <source>
        <strain evidence="2">CHO K1 cell line</strain>
    </source>
</reference>
<dbReference type="Proteomes" id="UP000001075">
    <property type="component" value="Unassembled WGS sequence"/>
</dbReference>
<dbReference type="EMBL" id="JH000225">
    <property type="protein sequence ID" value="EGV92208.1"/>
    <property type="molecule type" value="Genomic_DNA"/>
</dbReference>